<dbReference type="Proteomes" id="UP000595814">
    <property type="component" value="Chromosome"/>
</dbReference>
<organism evidence="1 2">
    <name type="scientific">Miniphocaeibacter halophilus</name>
    <dbReference type="NCBI Taxonomy" id="2931922"/>
    <lineage>
        <taxon>Bacteria</taxon>
        <taxon>Bacillati</taxon>
        <taxon>Bacillota</taxon>
        <taxon>Tissierellia</taxon>
        <taxon>Tissierellales</taxon>
        <taxon>Peptoniphilaceae</taxon>
        <taxon>Miniphocaeibacter</taxon>
    </lineage>
</organism>
<keyword evidence="2" id="KW-1185">Reference proteome</keyword>
<protein>
    <submittedName>
        <fullName evidence="1">MarR family transcriptional regulator</fullName>
    </submittedName>
</protein>
<name>A0AC61MU75_9FIRM</name>
<proteinExistence type="predicted"/>
<evidence type="ECO:0000313" key="1">
    <source>
        <dbReference type="EMBL" id="QQK07891.1"/>
    </source>
</evidence>
<sequence length="145" mass="16704">MKKNSNALSLRLFIDLYRANTTLQRKLSNNLSSSGITLSQFAVLEALYNKGELCVGDIKDTILTTNGNITVVIANLEKEGYIIREKDKKDRRKFIIIITDKGKKLVEKLFPLQESTIIDTFKHIDDELKEQMIKELNAIWYKEKP</sequence>
<gene>
    <name evidence="1" type="ORF">JFY71_11560</name>
</gene>
<reference evidence="1 2" key="1">
    <citation type="journal article" date="2022" name="Int. J. Syst. Evol. Microbiol.">
        <title>Miniphocaeibacter halophilus sp. nov., an ammonium-tolerant acetate-producing bacterium isolated from a biogas system.</title>
        <authorList>
            <person name="Schnurer A."/>
            <person name="Singh A."/>
            <person name="Bi S."/>
            <person name="Qiao W."/>
            <person name="Westerholm M."/>
        </authorList>
    </citation>
    <scope>NUCLEOTIDE SEQUENCE [LARGE SCALE GENOMIC DNA]</scope>
    <source>
        <strain evidence="1 2">AMB_01</strain>
    </source>
</reference>
<evidence type="ECO:0000313" key="2">
    <source>
        <dbReference type="Proteomes" id="UP000595814"/>
    </source>
</evidence>
<accession>A0AC61MU75</accession>
<dbReference type="EMBL" id="CP066744">
    <property type="protein sequence ID" value="QQK07891.1"/>
    <property type="molecule type" value="Genomic_DNA"/>
</dbReference>